<dbReference type="Pfam" id="PF21941">
    <property type="entry name" value="SMEK_N"/>
    <property type="match status" value="1"/>
</dbReference>
<dbReference type="Proteomes" id="UP000663651">
    <property type="component" value="Chromosome"/>
</dbReference>
<dbReference type="EMBL" id="CP071382">
    <property type="protein sequence ID" value="QSV45441.1"/>
    <property type="molecule type" value="Genomic_DNA"/>
</dbReference>
<evidence type="ECO:0000259" key="2">
    <source>
        <dbReference type="Pfam" id="PF21941"/>
    </source>
</evidence>
<gene>
    <name evidence="3" type="ORF">JZM60_15180</name>
</gene>
<dbReference type="InterPro" id="IPR047740">
    <property type="entry name" value="SMEK_dom"/>
</dbReference>
<name>A0ABX7Q2W7_9BACT</name>
<reference evidence="3 4" key="1">
    <citation type="submission" date="2021-03" db="EMBL/GenBank/DDBJ databases">
        <title>Geobacter metallireducens gen. nov. sp. nov., a microorganism capable of coupling the complete oxidation of organic compounds to the reduction of iron and other metals.</title>
        <authorList>
            <person name="Li Y."/>
        </authorList>
    </citation>
    <scope>NUCLEOTIDE SEQUENCE [LARGE SCALE GENOMIC DNA]</scope>
    <source>
        <strain evidence="3 4">Jerry-YX</strain>
    </source>
</reference>
<protein>
    <submittedName>
        <fullName evidence="3">SMEK domain-containing protein</fullName>
    </submittedName>
</protein>
<dbReference type="NCBIfam" id="NF033859">
    <property type="entry name" value="SMEK_N"/>
    <property type="match status" value="1"/>
</dbReference>
<evidence type="ECO:0000313" key="4">
    <source>
        <dbReference type="Proteomes" id="UP000663651"/>
    </source>
</evidence>
<feature type="domain" description="ABC-three component systems C-terminal" evidence="1">
    <location>
        <begin position="174"/>
        <end position="311"/>
    </location>
</feature>
<proteinExistence type="predicted"/>
<accession>A0ABX7Q2W7</accession>
<feature type="domain" description="SMEK" evidence="2">
    <location>
        <begin position="9"/>
        <end position="144"/>
    </location>
</feature>
<dbReference type="RefSeq" id="WP_207163238.1">
    <property type="nucleotide sequence ID" value="NZ_CP071382.1"/>
</dbReference>
<dbReference type="InterPro" id="IPR046919">
    <property type="entry name" value="ABC-3C_CTD10"/>
</dbReference>
<evidence type="ECO:0000313" key="3">
    <source>
        <dbReference type="EMBL" id="QSV45441.1"/>
    </source>
</evidence>
<evidence type="ECO:0000259" key="1">
    <source>
        <dbReference type="Pfam" id="PF20275"/>
    </source>
</evidence>
<dbReference type="Pfam" id="PF20275">
    <property type="entry name" value="CTD10"/>
    <property type="match status" value="1"/>
</dbReference>
<sequence length="321" mass="36555">MNRLNHVDYIIHKLSALATEIEQRGKLNLLDLHRHSEDFYAHFFNELFGWRLQNLNTIKPNAEAIDLIDHTSKIVIQVSATATKAKVESALTKDLSEYNGYAFKFISISKDAGDLRDKSLANPHRLTFDPKTDIHDLTSILRYISGLGADNQRRIVAFLKKELGVEVDPVKLESNLSAMITILAKEDWSSDDAAFETIPFDIDNKIEFNDLNHARDIIEEYSLHYPRIARIYADYDREGNNKSLSVLNAIKRFYVAHKARLSNDALFDKVTECVSERVQESANFVPIPEEELDLCINILVVDAFTRCKIFKNPVGYAHAAS</sequence>
<organism evidence="3 4">
    <name type="scientific">Geobacter benzoatilyticus</name>
    <dbReference type="NCBI Taxonomy" id="2815309"/>
    <lineage>
        <taxon>Bacteria</taxon>
        <taxon>Pseudomonadati</taxon>
        <taxon>Thermodesulfobacteriota</taxon>
        <taxon>Desulfuromonadia</taxon>
        <taxon>Geobacterales</taxon>
        <taxon>Geobacteraceae</taxon>
        <taxon>Geobacter</taxon>
    </lineage>
</organism>
<keyword evidence="4" id="KW-1185">Reference proteome</keyword>